<feature type="compositionally biased region" description="Basic and acidic residues" evidence="6">
    <location>
        <begin position="1168"/>
        <end position="1178"/>
    </location>
</feature>
<keyword evidence="8" id="KW-1185">Reference proteome</keyword>
<feature type="non-terminal residue" evidence="7">
    <location>
        <position position="1714"/>
    </location>
</feature>
<evidence type="ECO:0000256" key="2">
    <source>
        <dbReference type="ARBA" id="ARBA00022490"/>
    </source>
</evidence>
<feature type="region of interest" description="Disordered" evidence="6">
    <location>
        <begin position="1"/>
        <end position="64"/>
    </location>
</feature>
<dbReference type="EMBL" id="JAUCMX010000013">
    <property type="protein sequence ID" value="KAK3526479.1"/>
    <property type="molecule type" value="Genomic_DNA"/>
</dbReference>
<evidence type="ECO:0000256" key="3">
    <source>
        <dbReference type="ARBA" id="ARBA00023054"/>
    </source>
</evidence>
<gene>
    <name evidence="7" type="ORF">QTP70_029657</name>
</gene>
<feature type="compositionally biased region" description="Basic and acidic residues" evidence="6">
    <location>
        <begin position="1274"/>
        <end position="1288"/>
    </location>
</feature>
<feature type="coiled-coil region" evidence="5">
    <location>
        <begin position="92"/>
        <end position="169"/>
    </location>
</feature>
<evidence type="ECO:0000256" key="1">
    <source>
        <dbReference type="ARBA" id="ARBA00004300"/>
    </source>
</evidence>
<reference evidence="7" key="1">
    <citation type="submission" date="2023-06" db="EMBL/GenBank/DDBJ databases">
        <title>Male Hemibagrus guttatus genome.</title>
        <authorList>
            <person name="Bian C."/>
        </authorList>
    </citation>
    <scope>NUCLEOTIDE SEQUENCE</scope>
    <source>
        <strain evidence="7">Male_cb2023</strain>
        <tissue evidence="7">Muscle</tissue>
    </source>
</reference>
<sequence length="1714" mass="199366">MAEYRQRKAQSDGQKKKKKKKNKGSEQQEGEQEECHERKDVPPAELSFSRTLQSGDTVKHDQTYTIEPESEISTTAEDYSSEEEEIYAPSRLQEMENELAAKNMAVEELSRELEEIRATFGAEGVQQLQDFEAALKQRDSIITQLTANLQQARAEKDEVMREFLDLTEKSQKLQIQFQQARNVAYRLGDRLPYSNARRQLKKGITAAKQRYQQQIEGHFVNNNPRSMWRGIKAITDYKSSTPLTSHDALNEFFARFDNQTSQVDTQTTPLPRDEPVIILESHQLQAGESLRSSSISSAAADLLQARQQVLLYQQQLDEKDATVKSLQMQLEDRDGKIKGLREQTEETDKKVKHLQEQISQMMQIQQRVFELEMVSRDTEVSFTQRLQEKDLRIKEQERLILEHQQSLSQLRDKLEESDKRFVSISEQLEAKVRDLEGCEAELQASKEKEQLSSGEILQLMGTVEDLQKRYHQGNQLEGEVLKRAEEYATQRLDHLRAELDEMYGQQIVQIKQELIARHKEEMANILEKHSTEMKKILDQHRVETKRLTSQLNHSTGDVNSLNVRVIELQQRLQELQVLREKAEHDLTQTSKEKILLQSQVQQLVEDLRLKEQEKSQSEVHLQLQATITDLQAQLTSVQEASSELEAKHESEITNYQIKLEMLEREKDAVLDRMAESQEAELERLRTQLLFSHEEELSRLREDLQHESQMNVENLQDELNQRHEESLQHLRSGYEEQIRLSVDERSVLAAERTSLLQEIVTLKSDLKQAQEKSQVEELVAQLKALQAEIQELRQRPSEKVEPQELYKNDRARESEQSWEEVEAENKLLKETIATLTEELRSREADHKMLMKKIDTLITENRQANELAEELRAEIERQKSTFSFAEKNFEVNYQELRAELEERLRVQALQYETKLQGFETQLQNPKSEMEYRSIQSMKKEHEETDGGALVEKDTTELMEKLQSVELARAGLVKQVEQKETEIKKIKLERVKLEEQLKSREMEFKIVEQEKTGLLEQVEQKEAKIKMVELEKVGLVEQLGQNKVELKRLELERAGFEEQTKLKDLELKRVELEKIGLVQQVDQKEAALERVKLEKAELLQQVEWKEAKLQRVTETEALVKVVEQKEVVLQQKKEELQRMKPGKAELTDQHQVKKAGLKAPRKTRQKASRVKGLESKSDTKKKGQSKSQCFEVELQEEEVVTTEQLLALPLSQAAEEEERLRETDVYVVHCNDGVKLQTHAYTKTVAVGETLSCAHTDTHTRTHTHTRTQPSAAASHTAREKKLKSDSEKQVESQYGETDLVPTVTLTDSMEGYEHEECRLQLEAQRISLSQIHAAQLELLKERLPEWEEPERQGMAKESASSPSLSSITQDFTHLLQLISGVCGVDTVDVTDEQLQNLQPCTIRKIIDTTQEVYRKLQQLDAGVLSSHTSFSVTSLNEDGNECKALTLNFTLFTIFFTVLQEELQEEVKQKMELQEEVKQKMELQEEVKQKVELQEEVKQKVELQEEVKQKVELQEEVKQKVELQEEVKQKVELQEEVKQKVELQEEVKQKVELQEEVKQKVELQEEVKQKMALQEEVKQKVELQEEVKQKVELQEEVKQKVELQEEVKQKVELQEEVKQKMALQEEQHRQEIQCLRSYYSEQIREMEERFTNEVLLLQDVTPADTLHSMPSISAKEQQLQVRYSALLVIVQMSVEFAKQSEMSRMSMQDKPSEGTQ</sequence>
<feature type="compositionally biased region" description="Basic and acidic residues" evidence="6">
    <location>
        <begin position="33"/>
        <end position="42"/>
    </location>
</feature>
<feature type="region of interest" description="Disordered" evidence="6">
    <location>
        <begin position="1254"/>
        <end position="1294"/>
    </location>
</feature>
<feature type="coiled-coil region" evidence="5">
    <location>
        <begin position="393"/>
        <end position="448"/>
    </location>
</feature>
<evidence type="ECO:0000256" key="5">
    <source>
        <dbReference type="SAM" id="Coils"/>
    </source>
</evidence>
<feature type="coiled-coil region" evidence="5">
    <location>
        <begin position="508"/>
        <end position="694"/>
    </location>
</feature>
<evidence type="ECO:0000256" key="4">
    <source>
        <dbReference type="ARBA" id="ARBA00023212"/>
    </source>
</evidence>
<keyword evidence="3 5" id="KW-0175">Coiled coil</keyword>
<feature type="coiled-coil region" evidence="5">
    <location>
        <begin position="323"/>
        <end position="357"/>
    </location>
</feature>
<feature type="coiled-coil region" evidence="5">
    <location>
        <begin position="959"/>
        <end position="1136"/>
    </location>
</feature>
<organism evidence="7 8">
    <name type="scientific">Hemibagrus guttatus</name>
    <dbReference type="NCBI Taxonomy" id="175788"/>
    <lineage>
        <taxon>Eukaryota</taxon>
        <taxon>Metazoa</taxon>
        <taxon>Chordata</taxon>
        <taxon>Craniata</taxon>
        <taxon>Vertebrata</taxon>
        <taxon>Euteleostomi</taxon>
        <taxon>Actinopterygii</taxon>
        <taxon>Neopterygii</taxon>
        <taxon>Teleostei</taxon>
        <taxon>Ostariophysi</taxon>
        <taxon>Siluriformes</taxon>
        <taxon>Bagridae</taxon>
        <taxon>Hemibagrus</taxon>
    </lineage>
</organism>
<feature type="compositionally biased region" description="Basic residues" evidence="6">
    <location>
        <begin position="1149"/>
        <end position="1166"/>
    </location>
</feature>
<feature type="compositionally biased region" description="Basic and acidic residues" evidence="6">
    <location>
        <begin position="1"/>
        <end position="14"/>
    </location>
</feature>
<feature type="coiled-coil region" evidence="5">
    <location>
        <begin position="1454"/>
        <end position="1621"/>
    </location>
</feature>
<name>A0AAE0UXH1_9TELE</name>
<feature type="region of interest" description="Disordered" evidence="6">
    <location>
        <begin position="1138"/>
        <end position="1183"/>
    </location>
</feature>
<evidence type="ECO:0000256" key="6">
    <source>
        <dbReference type="SAM" id="MobiDB-lite"/>
    </source>
</evidence>
<dbReference type="Proteomes" id="UP001274896">
    <property type="component" value="Unassembled WGS sequence"/>
</dbReference>
<comment type="subcellular location">
    <subcellularLocation>
        <location evidence="1">Cytoplasm</location>
        <location evidence="1">Cytoskeleton</location>
        <location evidence="1">Microtubule organizing center</location>
        <location evidence="1">Centrosome</location>
    </subcellularLocation>
</comment>
<feature type="compositionally biased region" description="Basic and acidic residues" evidence="6">
    <location>
        <begin position="1138"/>
        <end position="1148"/>
    </location>
</feature>
<accession>A0AAE0UXH1</accession>
<dbReference type="GO" id="GO:0007165">
    <property type="term" value="P:signal transduction"/>
    <property type="evidence" value="ECO:0007669"/>
    <property type="project" value="InterPro"/>
</dbReference>
<dbReference type="InterPro" id="IPR028745">
    <property type="entry name" value="AKAP9/Pericentrin"/>
</dbReference>
<dbReference type="PANTHER" id="PTHR44981:SF1">
    <property type="entry name" value="A-KINASE ANCHOR PROTEIN 9"/>
    <property type="match status" value="1"/>
</dbReference>
<keyword evidence="4" id="KW-0206">Cytoskeleton</keyword>
<dbReference type="GO" id="GO:0005813">
    <property type="term" value="C:centrosome"/>
    <property type="evidence" value="ECO:0007669"/>
    <property type="project" value="UniProtKB-SubCell"/>
</dbReference>
<dbReference type="PANTHER" id="PTHR44981">
    <property type="entry name" value="PERICENTRIN-LIKE PROTEIN, ISOFORM F"/>
    <property type="match status" value="1"/>
</dbReference>
<feature type="coiled-coil region" evidence="5">
    <location>
        <begin position="751"/>
        <end position="886"/>
    </location>
</feature>
<evidence type="ECO:0000313" key="8">
    <source>
        <dbReference type="Proteomes" id="UP001274896"/>
    </source>
</evidence>
<protein>
    <recommendedName>
        <fullName evidence="9">A-kinase anchor protein 9</fullName>
    </recommendedName>
</protein>
<evidence type="ECO:0008006" key="9">
    <source>
        <dbReference type="Google" id="ProtNLM"/>
    </source>
</evidence>
<dbReference type="GO" id="GO:0060090">
    <property type="term" value="F:molecular adaptor activity"/>
    <property type="evidence" value="ECO:0007669"/>
    <property type="project" value="InterPro"/>
</dbReference>
<keyword evidence="2" id="KW-0963">Cytoplasm</keyword>
<comment type="caution">
    <text evidence="7">The sequence shown here is derived from an EMBL/GenBank/DDBJ whole genome shotgun (WGS) entry which is preliminary data.</text>
</comment>
<proteinExistence type="predicted"/>
<evidence type="ECO:0000313" key="7">
    <source>
        <dbReference type="EMBL" id="KAK3526479.1"/>
    </source>
</evidence>